<evidence type="ECO:0000313" key="2">
    <source>
        <dbReference type="Proteomes" id="UP001732700"/>
    </source>
</evidence>
<reference evidence="1" key="1">
    <citation type="submission" date="2021-05" db="EMBL/GenBank/DDBJ databases">
        <authorList>
            <person name="Scholz U."/>
            <person name="Mascher M."/>
            <person name="Fiebig A."/>
        </authorList>
    </citation>
    <scope>NUCLEOTIDE SEQUENCE [LARGE SCALE GENOMIC DNA]</scope>
</reference>
<keyword evidence="2" id="KW-1185">Reference proteome</keyword>
<dbReference type="Proteomes" id="UP001732700">
    <property type="component" value="Chromosome 2A"/>
</dbReference>
<sequence length="183" mass="19548">MENTTSPPHSSCISPAAAPAVAATSAGETSWAMHFADFLASSSSRQEMSHQGGGASESSFSSSFDSLGDDDDDSFITSDLMDEDDDEDDSLQDTACSSAAAPKATSMYDMWMKSIVTMDAKKMDTNQLAKYFLDAGSRQQVTGPVQEVISAANINEKQLQECSDLRKKGLCLVPLSMLIDYLG</sequence>
<reference evidence="1" key="2">
    <citation type="submission" date="2025-09" db="UniProtKB">
        <authorList>
            <consortium name="EnsemblPlants"/>
        </authorList>
    </citation>
    <scope>IDENTIFICATION</scope>
</reference>
<accession>A0ACD5UF53</accession>
<dbReference type="EnsemblPlants" id="AVESA.00010b.r2.2AG0240800.1">
    <property type="protein sequence ID" value="AVESA.00010b.r2.2AG0240800.1.CDS"/>
    <property type="gene ID" value="AVESA.00010b.r2.2AG0240800"/>
</dbReference>
<proteinExistence type="predicted"/>
<name>A0ACD5UF53_AVESA</name>
<protein>
    <submittedName>
        <fullName evidence="1">Uncharacterized protein</fullName>
    </submittedName>
</protein>
<organism evidence="1 2">
    <name type="scientific">Avena sativa</name>
    <name type="common">Oat</name>
    <dbReference type="NCBI Taxonomy" id="4498"/>
    <lineage>
        <taxon>Eukaryota</taxon>
        <taxon>Viridiplantae</taxon>
        <taxon>Streptophyta</taxon>
        <taxon>Embryophyta</taxon>
        <taxon>Tracheophyta</taxon>
        <taxon>Spermatophyta</taxon>
        <taxon>Magnoliopsida</taxon>
        <taxon>Liliopsida</taxon>
        <taxon>Poales</taxon>
        <taxon>Poaceae</taxon>
        <taxon>BOP clade</taxon>
        <taxon>Pooideae</taxon>
        <taxon>Poodae</taxon>
        <taxon>Poeae</taxon>
        <taxon>Poeae Chloroplast Group 1 (Aveneae type)</taxon>
        <taxon>Aveninae</taxon>
        <taxon>Avena</taxon>
    </lineage>
</organism>
<evidence type="ECO:0000313" key="1">
    <source>
        <dbReference type="EnsemblPlants" id="AVESA.00010b.r2.2AG0240800.1.CDS"/>
    </source>
</evidence>